<gene>
    <name evidence="1" type="ordered locus">PSMK_03240</name>
</gene>
<dbReference type="AlphaFoldDB" id="I0IB45"/>
<accession>I0IB45</accession>
<dbReference type="Proteomes" id="UP000007881">
    <property type="component" value="Chromosome"/>
</dbReference>
<dbReference type="EMBL" id="AP012338">
    <property type="protein sequence ID" value="BAM02483.1"/>
    <property type="molecule type" value="Genomic_DNA"/>
</dbReference>
<reference evidence="1 2" key="1">
    <citation type="submission" date="2012-02" db="EMBL/GenBank/DDBJ databases">
        <title>Complete genome sequence of Phycisphaera mikurensis NBRC 102666.</title>
        <authorList>
            <person name="Ankai A."/>
            <person name="Hosoyama A."/>
            <person name="Terui Y."/>
            <person name="Sekine M."/>
            <person name="Fukai R."/>
            <person name="Kato Y."/>
            <person name="Nakamura S."/>
            <person name="Yamada-Narita S."/>
            <person name="Kawakoshi A."/>
            <person name="Fukunaga Y."/>
            <person name="Yamazaki S."/>
            <person name="Fujita N."/>
        </authorList>
    </citation>
    <scope>NUCLEOTIDE SEQUENCE [LARGE SCALE GENOMIC DNA]</scope>
    <source>
        <strain evidence="2">NBRC 102666 / KCTC 22515 / FYK2301M01</strain>
    </source>
</reference>
<protein>
    <submittedName>
        <fullName evidence="1">Uncharacterized protein</fullName>
    </submittedName>
</protein>
<dbReference type="KEGG" id="phm:PSMK_03240"/>
<name>I0IB45_PHYMF</name>
<proteinExistence type="predicted"/>
<keyword evidence="2" id="KW-1185">Reference proteome</keyword>
<sequence length="69" mass="6911">MKITDLAKLSTAALALGVFGTAGLGCESMSGGDEMESAGDNMMEAAEDTGDAMGEMAEDTGDAVKDAMD</sequence>
<evidence type="ECO:0000313" key="1">
    <source>
        <dbReference type="EMBL" id="BAM02483.1"/>
    </source>
</evidence>
<dbReference type="RefSeq" id="WP_014435703.1">
    <property type="nucleotide sequence ID" value="NC_017080.1"/>
</dbReference>
<organism evidence="1 2">
    <name type="scientific">Phycisphaera mikurensis (strain NBRC 102666 / KCTC 22515 / FYK2301M01)</name>
    <dbReference type="NCBI Taxonomy" id="1142394"/>
    <lineage>
        <taxon>Bacteria</taxon>
        <taxon>Pseudomonadati</taxon>
        <taxon>Planctomycetota</taxon>
        <taxon>Phycisphaerae</taxon>
        <taxon>Phycisphaerales</taxon>
        <taxon>Phycisphaeraceae</taxon>
        <taxon>Phycisphaera</taxon>
    </lineage>
</organism>
<evidence type="ECO:0000313" key="2">
    <source>
        <dbReference type="Proteomes" id="UP000007881"/>
    </source>
</evidence>
<dbReference type="HOGENOM" id="CLU_2772328_0_0_0"/>
<dbReference type="PROSITE" id="PS51257">
    <property type="entry name" value="PROKAR_LIPOPROTEIN"/>
    <property type="match status" value="1"/>
</dbReference>